<keyword evidence="6" id="KW-0436">Ligase</keyword>
<proteinExistence type="inferred from homology"/>
<comment type="catalytic activity">
    <reaction evidence="4">
        <text>(6S)-5-formyl-5,6,7,8-tetrahydrofolate + ATP = (6R)-5,10-methenyltetrahydrofolate + ADP + phosphate</text>
        <dbReference type="Rhea" id="RHEA:10488"/>
        <dbReference type="ChEBI" id="CHEBI:30616"/>
        <dbReference type="ChEBI" id="CHEBI:43474"/>
        <dbReference type="ChEBI" id="CHEBI:57455"/>
        <dbReference type="ChEBI" id="CHEBI:57457"/>
        <dbReference type="ChEBI" id="CHEBI:456216"/>
        <dbReference type="EC" id="6.3.3.2"/>
    </reaction>
</comment>
<comment type="caution">
    <text evidence="6">The sequence shown here is derived from an EMBL/GenBank/DDBJ whole genome shotgun (WGS) entry which is preliminary data.</text>
</comment>
<dbReference type="Pfam" id="PF01812">
    <property type="entry name" value="5-FTHF_cyc-lig"/>
    <property type="match status" value="1"/>
</dbReference>
<dbReference type="PANTHER" id="PTHR23407">
    <property type="entry name" value="ATPASE INHIBITOR/5-FORMYLTETRAHYDROFOLATE CYCLO-LIGASE"/>
    <property type="match status" value="1"/>
</dbReference>
<keyword evidence="4" id="KW-0479">Metal-binding</keyword>
<dbReference type="GO" id="GO:0030272">
    <property type="term" value="F:5-formyltetrahydrofolate cyclo-ligase activity"/>
    <property type="evidence" value="ECO:0007669"/>
    <property type="project" value="UniProtKB-EC"/>
</dbReference>
<comment type="similarity">
    <text evidence="1 4">Belongs to the 5-formyltetrahydrofolate cyclo-ligase family.</text>
</comment>
<dbReference type="InterPro" id="IPR037171">
    <property type="entry name" value="NagB/RpiA_transferase-like"/>
</dbReference>
<dbReference type="InterPro" id="IPR002698">
    <property type="entry name" value="FTHF_cligase"/>
</dbReference>
<dbReference type="Proteomes" id="UP001220456">
    <property type="component" value="Unassembled WGS sequence"/>
</dbReference>
<feature type="region of interest" description="Disordered" evidence="5">
    <location>
        <begin position="1"/>
        <end position="27"/>
    </location>
</feature>
<comment type="cofactor">
    <cofactor evidence="4">
        <name>Mg(2+)</name>
        <dbReference type="ChEBI" id="CHEBI:18420"/>
    </cofactor>
</comment>
<keyword evidence="4" id="KW-0460">Magnesium</keyword>
<protein>
    <recommendedName>
        <fullName evidence="4">5-formyltetrahydrofolate cyclo-ligase</fullName>
        <ecNumber evidence="4">6.3.3.2</ecNumber>
    </recommendedName>
</protein>
<dbReference type="Gene3D" id="3.40.50.10420">
    <property type="entry name" value="NagB/RpiA/CoA transferase-like"/>
    <property type="match status" value="1"/>
</dbReference>
<keyword evidence="7" id="KW-1185">Reference proteome</keyword>
<reference evidence="6 7" key="1">
    <citation type="journal article" date="2023" name="Int. J. Syst. Evol. Microbiol.">
        <title>Arthrobacter vasquezii sp. nov., isolated from a soil sample from Union Glacier, Antarctica.</title>
        <authorList>
            <person name="Valenzuela-Ibaceta F."/>
            <person name="Carrasco V."/>
            <person name="Lagos-Moraga S."/>
            <person name="Dietz-Vargas C."/>
            <person name="Navarro C.A."/>
            <person name="Perez-Donoso J.M."/>
        </authorList>
    </citation>
    <scope>NUCLEOTIDE SEQUENCE [LARGE SCALE GENOMIC DNA]</scope>
    <source>
        <strain evidence="6 7">EH-1B-1</strain>
    </source>
</reference>
<evidence type="ECO:0000256" key="3">
    <source>
        <dbReference type="ARBA" id="ARBA00022840"/>
    </source>
</evidence>
<gene>
    <name evidence="6" type="ORF">P4U43_13920</name>
</gene>
<evidence type="ECO:0000256" key="2">
    <source>
        <dbReference type="ARBA" id="ARBA00022741"/>
    </source>
</evidence>
<dbReference type="RefSeq" id="WP_277359263.1">
    <property type="nucleotide sequence ID" value="NZ_JAROKN010000046.1"/>
</dbReference>
<dbReference type="InterPro" id="IPR024185">
    <property type="entry name" value="FTHF_cligase-like_sf"/>
</dbReference>
<accession>A0ABT6CXR2</accession>
<dbReference type="PIRSF" id="PIRSF006806">
    <property type="entry name" value="FTHF_cligase"/>
    <property type="match status" value="1"/>
</dbReference>
<dbReference type="EMBL" id="JAROKN010000046">
    <property type="protein sequence ID" value="MDF9278883.1"/>
    <property type="molecule type" value="Genomic_DNA"/>
</dbReference>
<name>A0ABT6CXR2_9MICC</name>
<sequence length="223" mass="24241">MDSPASLPKSSPNPTPASRMKEELRRSLRERRRHVAAQEQQTAAAELARHVLTWLNSGTVRGTGCIAAYLSAPPEPGTEVLLPALIEAGYDVVVPVCEPRYQLSWVSWQPGVELAKSPRAPLWEPVGERRSFTALLPLRLVLVPGLGMDQLGNRIGQGGGYYDRFLAQLVLEQPDAARLGYLYNEEVLPAGRVEATPLDMPLHGAFTPSGLFKVSGQHSSPTG</sequence>
<organism evidence="6 7">
    <name type="scientific">Arthrobacter vasquezii</name>
    <dbReference type="NCBI Taxonomy" id="2977629"/>
    <lineage>
        <taxon>Bacteria</taxon>
        <taxon>Bacillati</taxon>
        <taxon>Actinomycetota</taxon>
        <taxon>Actinomycetes</taxon>
        <taxon>Micrococcales</taxon>
        <taxon>Micrococcaceae</taxon>
        <taxon>Arthrobacter</taxon>
    </lineage>
</organism>
<dbReference type="PANTHER" id="PTHR23407:SF1">
    <property type="entry name" value="5-FORMYLTETRAHYDROFOLATE CYCLO-LIGASE"/>
    <property type="match status" value="1"/>
</dbReference>
<dbReference type="EC" id="6.3.3.2" evidence="4"/>
<evidence type="ECO:0000313" key="6">
    <source>
        <dbReference type="EMBL" id="MDF9278883.1"/>
    </source>
</evidence>
<keyword evidence="2 4" id="KW-0547">Nucleotide-binding</keyword>
<keyword evidence="3 4" id="KW-0067">ATP-binding</keyword>
<evidence type="ECO:0000256" key="4">
    <source>
        <dbReference type="RuleBase" id="RU361279"/>
    </source>
</evidence>
<dbReference type="NCBIfam" id="TIGR02727">
    <property type="entry name" value="MTHFS_bact"/>
    <property type="match status" value="1"/>
</dbReference>
<evidence type="ECO:0000256" key="1">
    <source>
        <dbReference type="ARBA" id="ARBA00010638"/>
    </source>
</evidence>
<dbReference type="SUPFAM" id="SSF100950">
    <property type="entry name" value="NagB/RpiA/CoA transferase-like"/>
    <property type="match status" value="1"/>
</dbReference>
<evidence type="ECO:0000256" key="5">
    <source>
        <dbReference type="SAM" id="MobiDB-lite"/>
    </source>
</evidence>
<evidence type="ECO:0000313" key="7">
    <source>
        <dbReference type="Proteomes" id="UP001220456"/>
    </source>
</evidence>